<evidence type="ECO:0000256" key="5">
    <source>
        <dbReference type="RuleBase" id="RU000589"/>
    </source>
</evidence>
<feature type="chain" id="PRO_5044961274" description="Pectinesterase" evidence="5">
    <location>
        <begin position="22"/>
        <end position="512"/>
    </location>
</feature>
<reference evidence="7 8" key="1">
    <citation type="submission" date="2020-06" db="EMBL/GenBank/DDBJ databases">
        <title>Draft genome of Uliginosibacterium sp. IMCC34675.</title>
        <authorList>
            <person name="Song J."/>
        </authorList>
    </citation>
    <scope>NUCLEOTIDE SEQUENCE [LARGE SCALE GENOMIC DNA]</scope>
    <source>
        <strain evidence="7 8">IMCC34675</strain>
    </source>
</reference>
<accession>A0ABX2IBX2</accession>
<dbReference type="PANTHER" id="PTHR31321:SF57">
    <property type="entry name" value="PECTINESTERASE 53-RELATED"/>
    <property type="match status" value="1"/>
</dbReference>
<evidence type="ECO:0000313" key="8">
    <source>
        <dbReference type="Proteomes" id="UP000778523"/>
    </source>
</evidence>
<gene>
    <name evidence="7" type="ORF">HJ583_002950</name>
</gene>
<dbReference type="InterPro" id="IPR012334">
    <property type="entry name" value="Pectin_lyas_fold"/>
</dbReference>
<dbReference type="Gene3D" id="2.160.20.10">
    <property type="entry name" value="Single-stranded right-handed beta-helix, Pectin lyase-like"/>
    <property type="match status" value="1"/>
</dbReference>
<dbReference type="SUPFAM" id="SSF51126">
    <property type="entry name" value="Pectin lyase-like"/>
    <property type="match status" value="1"/>
</dbReference>
<evidence type="ECO:0000256" key="3">
    <source>
        <dbReference type="ARBA" id="ARBA00023085"/>
    </source>
</evidence>
<comment type="caution">
    <text evidence="7">The sequence shown here is derived from an EMBL/GenBank/DDBJ whole genome shotgun (WGS) entry which is preliminary data.</text>
</comment>
<feature type="signal peptide" evidence="5">
    <location>
        <begin position="1"/>
        <end position="21"/>
    </location>
</feature>
<feature type="active site" evidence="4">
    <location>
        <position position="390"/>
    </location>
</feature>
<evidence type="ECO:0000259" key="6">
    <source>
        <dbReference type="Pfam" id="PF01095"/>
    </source>
</evidence>
<dbReference type="PROSITE" id="PS00503">
    <property type="entry name" value="PECTINESTERASE_2"/>
    <property type="match status" value="1"/>
</dbReference>
<sequence length="512" mass="52514">MHKTLWLAAASLTLFAASASAANRPSGYVTLCSEGKTCTVATATNVAFGRSDQFFYKTLTGSFACSEATFGGRIAGGVNECSIPNGSATSSAASSSAQSSSAVASSAARSSVTSSAASSATVTSAASSAASSAVASSSGNSSWPASTSTRPQLSDTVAAAYDVDQYLAAAGTVGKLVTDNWKPRSSVVSMPATPDYLVAKSGATYSTVQAAITAATLAGKTTRQYIKVMPGTYNELVIVPKGLTVTLYGGGSDPAQTVIALPTAAKLTGSQYAALANPGSAVFTSSTPSSIKATYDACAAKSGSIGTTCSALFVVNADNFEATNLTIQNTWSESANGESQAVALMVVGDRNLFYKTRLIANQDTLYVKSTAVDVVARSYFAQSYIEGDTDFIFGRGTAVFDKSTIFFTRVRKSSSTIGAPSTYGTHPYGFLFTGCSFSADAGAATISLARQWPESSSAGVTIGKMIVRESYLSAEIKNPPWADWSSSNPVQYGSASKPYLGEYHNSGPGAAK</sequence>
<dbReference type="PANTHER" id="PTHR31321">
    <property type="entry name" value="ACYL-COA THIOESTER HYDROLASE YBHC-RELATED"/>
    <property type="match status" value="1"/>
</dbReference>
<dbReference type="EMBL" id="JABCSC020000001">
    <property type="protein sequence ID" value="NSL53974.1"/>
    <property type="molecule type" value="Genomic_DNA"/>
</dbReference>
<evidence type="ECO:0000256" key="2">
    <source>
        <dbReference type="ARBA" id="ARBA00022801"/>
    </source>
</evidence>
<evidence type="ECO:0000256" key="1">
    <source>
        <dbReference type="ARBA" id="ARBA00008891"/>
    </source>
</evidence>
<dbReference type="InterPro" id="IPR000070">
    <property type="entry name" value="Pectinesterase_cat"/>
</dbReference>
<keyword evidence="3 5" id="KW-0063">Aspartyl esterase</keyword>
<comment type="similarity">
    <text evidence="1">Belongs to the pectinesterase family.</text>
</comment>
<keyword evidence="8" id="KW-1185">Reference proteome</keyword>
<protein>
    <recommendedName>
        <fullName evidence="5">Pectinesterase</fullName>
        <ecNumber evidence="5">3.1.1.11</ecNumber>
    </recommendedName>
</protein>
<dbReference type="InterPro" id="IPR033131">
    <property type="entry name" value="Pectinesterase_Asp_AS"/>
</dbReference>
<dbReference type="RefSeq" id="WP_170020341.1">
    <property type="nucleotide sequence ID" value="NZ_JABCSC020000001.1"/>
</dbReference>
<keyword evidence="5" id="KW-0732">Signal</keyword>
<feature type="domain" description="Pectinesterase catalytic" evidence="6">
    <location>
        <begin position="305"/>
        <end position="511"/>
    </location>
</feature>
<dbReference type="InterPro" id="IPR011050">
    <property type="entry name" value="Pectin_lyase_fold/virulence"/>
</dbReference>
<comment type="pathway">
    <text evidence="5">Glycan metabolism; pectin degradation; 2-dehydro-3-deoxy-D-gluconate from pectin: step 1/5.</text>
</comment>
<organism evidence="7 8">
    <name type="scientific">Uliginosibacterium aquaticum</name>
    <dbReference type="NCBI Taxonomy" id="2731212"/>
    <lineage>
        <taxon>Bacteria</taxon>
        <taxon>Pseudomonadati</taxon>
        <taxon>Pseudomonadota</taxon>
        <taxon>Betaproteobacteria</taxon>
        <taxon>Rhodocyclales</taxon>
        <taxon>Zoogloeaceae</taxon>
        <taxon>Uliginosibacterium</taxon>
    </lineage>
</organism>
<comment type="catalytic activity">
    <reaction evidence="5">
        <text>[(1-&gt;4)-alpha-D-galacturonosyl methyl ester](n) + n H2O = [(1-&gt;4)-alpha-D-galacturonosyl](n) + n methanol + n H(+)</text>
        <dbReference type="Rhea" id="RHEA:22380"/>
        <dbReference type="Rhea" id="RHEA-COMP:14570"/>
        <dbReference type="Rhea" id="RHEA-COMP:14573"/>
        <dbReference type="ChEBI" id="CHEBI:15377"/>
        <dbReference type="ChEBI" id="CHEBI:15378"/>
        <dbReference type="ChEBI" id="CHEBI:17790"/>
        <dbReference type="ChEBI" id="CHEBI:140522"/>
        <dbReference type="ChEBI" id="CHEBI:140523"/>
        <dbReference type="EC" id="3.1.1.11"/>
    </reaction>
</comment>
<dbReference type="EC" id="3.1.1.11" evidence="5"/>
<proteinExistence type="inferred from homology"/>
<evidence type="ECO:0000313" key="7">
    <source>
        <dbReference type="EMBL" id="NSL53974.1"/>
    </source>
</evidence>
<dbReference type="Pfam" id="PF01095">
    <property type="entry name" value="Pectinesterase"/>
    <property type="match status" value="1"/>
</dbReference>
<dbReference type="Proteomes" id="UP000778523">
    <property type="component" value="Unassembled WGS sequence"/>
</dbReference>
<keyword evidence="2 5" id="KW-0378">Hydrolase</keyword>
<name>A0ABX2IBX2_9RHOO</name>
<evidence type="ECO:0000256" key="4">
    <source>
        <dbReference type="PROSITE-ProRule" id="PRU10040"/>
    </source>
</evidence>